<evidence type="ECO:0000256" key="4">
    <source>
        <dbReference type="ARBA" id="ARBA00038314"/>
    </source>
</evidence>
<dbReference type="AlphaFoldDB" id="F8QB82"/>
<dbReference type="STRING" id="936435.F8QB82"/>
<organism evidence="7">
    <name type="scientific">Serpula lacrymans var. lacrymans (strain S7.3)</name>
    <name type="common">Dry rot fungus</name>
    <dbReference type="NCBI Taxonomy" id="936435"/>
    <lineage>
        <taxon>Eukaryota</taxon>
        <taxon>Fungi</taxon>
        <taxon>Dikarya</taxon>
        <taxon>Basidiomycota</taxon>
        <taxon>Agaricomycotina</taxon>
        <taxon>Agaricomycetes</taxon>
        <taxon>Agaricomycetidae</taxon>
        <taxon>Boletales</taxon>
        <taxon>Coniophorineae</taxon>
        <taxon>Serpulaceae</taxon>
        <taxon>Serpula</taxon>
    </lineage>
</organism>
<evidence type="ECO:0000259" key="5">
    <source>
        <dbReference type="Pfam" id="PF13649"/>
    </source>
</evidence>
<protein>
    <recommendedName>
        <fullName evidence="5">Methyltransferase domain-containing protein</fullName>
    </recommendedName>
</protein>
<dbReference type="HOGENOM" id="CLU_051542_1_0_1"/>
<feature type="domain" description="Methyltransferase" evidence="5">
    <location>
        <begin position="93"/>
        <end position="174"/>
    </location>
</feature>
<accession>F8QB82</accession>
<dbReference type="EMBL" id="GL945488">
    <property type="protein sequence ID" value="EGN94468.1"/>
    <property type="molecule type" value="Genomic_DNA"/>
</dbReference>
<dbReference type="Pfam" id="PF13649">
    <property type="entry name" value="Methyltransf_25"/>
    <property type="match status" value="1"/>
</dbReference>
<evidence type="ECO:0000256" key="1">
    <source>
        <dbReference type="ARBA" id="ARBA00005179"/>
    </source>
</evidence>
<dbReference type="SUPFAM" id="SSF53335">
    <property type="entry name" value="S-adenosyl-L-methionine-dependent methyltransferases"/>
    <property type="match status" value="1"/>
</dbReference>
<proteinExistence type="inferred from homology"/>
<dbReference type="InterPro" id="IPR051654">
    <property type="entry name" value="Meroterpenoid_MTases"/>
</dbReference>
<evidence type="ECO:0000256" key="3">
    <source>
        <dbReference type="ARBA" id="ARBA00022691"/>
    </source>
</evidence>
<evidence type="ECO:0000256" key="2">
    <source>
        <dbReference type="ARBA" id="ARBA00022679"/>
    </source>
</evidence>
<evidence type="ECO:0000313" key="7">
    <source>
        <dbReference type="Proteomes" id="UP000008063"/>
    </source>
</evidence>
<dbReference type="OMA" id="KSWPRLW"/>
<dbReference type="OrthoDB" id="2094832at2759"/>
<evidence type="ECO:0000313" key="6">
    <source>
        <dbReference type="EMBL" id="EGN94468.1"/>
    </source>
</evidence>
<dbReference type="GO" id="GO:0016740">
    <property type="term" value="F:transferase activity"/>
    <property type="evidence" value="ECO:0007669"/>
    <property type="project" value="UniProtKB-KW"/>
</dbReference>
<dbReference type="eggNOG" id="ENOG502SNUY">
    <property type="taxonomic scope" value="Eukaryota"/>
</dbReference>
<dbReference type="PANTHER" id="PTHR35897:SF1">
    <property type="entry name" value="METHYLTRANSFERASE AUSD"/>
    <property type="match status" value="1"/>
</dbReference>
<dbReference type="InterPro" id="IPR041698">
    <property type="entry name" value="Methyltransf_25"/>
</dbReference>
<dbReference type="InParanoid" id="F8QB82"/>
<dbReference type="PANTHER" id="PTHR35897">
    <property type="entry name" value="METHYLTRANSFERASE AUSD"/>
    <property type="match status" value="1"/>
</dbReference>
<gene>
    <name evidence="6" type="ORF">SERLA73DRAFT_62326</name>
</gene>
<name>F8QB82_SERL3</name>
<keyword evidence="2" id="KW-0808">Transferase</keyword>
<dbReference type="Proteomes" id="UP000008063">
    <property type="component" value="Unassembled WGS sequence"/>
</dbReference>
<dbReference type="InterPro" id="IPR029063">
    <property type="entry name" value="SAM-dependent_MTases_sf"/>
</dbReference>
<keyword evidence="7" id="KW-1185">Reference proteome</keyword>
<comment type="similarity">
    <text evidence="4">Belongs to the class I-like SAM-binding methyltransferase superfamily.</text>
</comment>
<reference evidence="7" key="1">
    <citation type="journal article" date="2011" name="Science">
        <title>The plant cell wall-decomposing machinery underlies the functional diversity of forest fungi.</title>
        <authorList>
            <person name="Eastwood D.C."/>
            <person name="Floudas D."/>
            <person name="Binder M."/>
            <person name="Majcherczyk A."/>
            <person name="Schneider P."/>
            <person name="Aerts A."/>
            <person name="Asiegbu F.O."/>
            <person name="Baker S.E."/>
            <person name="Barry K."/>
            <person name="Bendiksby M."/>
            <person name="Blumentritt M."/>
            <person name="Coutinho P.M."/>
            <person name="Cullen D."/>
            <person name="de Vries R.P."/>
            <person name="Gathman A."/>
            <person name="Goodell B."/>
            <person name="Henrissat B."/>
            <person name="Ihrmark K."/>
            <person name="Kauserud H."/>
            <person name="Kohler A."/>
            <person name="LaButti K."/>
            <person name="Lapidus A."/>
            <person name="Lavin J.L."/>
            <person name="Lee Y.-H."/>
            <person name="Lindquist E."/>
            <person name="Lilly W."/>
            <person name="Lucas S."/>
            <person name="Morin E."/>
            <person name="Murat C."/>
            <person name="Oguiza J.A."/>
            <person name="Park J."/>
            <person name="Pisabarro A.G."/>
            <person name="Riley R."/>
            <person name="Rosling A."/>
            <person name="Salamov A."/>
            <person name="Schmidt O."/>
            <person name="Schmutz J."/>
            <person name="Skrede I."/>
            <person name="Stenlid J."/>
            <person name="Wiebenga A."/>
            <person name="Xie X."/>
            <person name="Kuees U."/>
            <person name="Hibbett D.S."/>
            <person name="Hoffmeister D."/>
            <person name="Hoegberg N."/>
            <person name="Martin F."/>
            <person name="Grigoriev I.V."/>
            <person name="Watkinson S.C."/>
        </authorList>
    </citation>
    <scope>NUCLEOTIDE SEQUENCE [LARGE SCALE GENOMIC DNA]</scope>
    <source>
        <strain evidence="7">strain S7.3</strain>
    </source>
</reference>
<sequence length="290" mass="33150">MSEIRREERPDPSLVPPLDPTLLHLSREQLSFLQSVVCSDEKELRDRIMEVQKIERYPYPCIRHFHFVSLAMRDNAVYENVLEMGKEGNTLFLDMGCCMGTDVRKLVLDGYPEGNIVAVDIRQEYIDIGHQLYHDKDTCKIRFSSGDVFDIPLSSAISAQSNVSLSAVVHLSQLRGCITHVYTGALFHLFDEATQYAIALRLATLLERTRGAMVFGRHSALEEEGMIEDPMARVRYGHSPKSWPRLWERVFAKLDGVEFAETRVVVKAELREYSGSALQTRMMYWSVSIT</sequence>
<dbReference type="Gene3D" id="3.40.50.150">
    <property type="entry name" value="Vaccinia Virus protein VP39"/>
    <property type="match status" value="1"/>
</dbReference>
<keyword evidence="3" id="KW-0949">S-adenosyl-L-methionine</keyword>
<comment type="pathway">
    <text evidence="1">Secondary metabolite biosynthesis.</text>
</comment>